<name>A7K9A0_9PHYC</name>
<dbReference type="EMBL" id="EF101928">
    <property type="protein sequence ID" value="ABT16624.1"/>
    <property type="molecule type" value="Genomic_DNA"/>
</dbReference>
<protein>
    <submittedName>
        <fullName evidence="1">Uncharacterized protein Z490R</fullName>
    </submittedName>
</protein>
<evidence type="ECO:0000313" key="1">
    <source>
        <dbReference type="EMBL" id="ABT16624.1"/>
    </source>
</evidence>
<dbReference type="GeneID" id="5470480"/>
<gene>
    <name evidence="1" type="primary">Z490R</name>
    <name evidence="1" type="ORF">ATCV1_Z490R</name>
</gene>
<dbReference type="Proteomes" id="UP000202420">
    <property type="component" value="Segment"/>
</dbReference>
<reference evidence="1 2" key="1">
    <citation type="submission" date="2006-09" db="EMBL/GenBank/DDBJ databases">
        <title>Sequence and annotation of the 288-kb ATCV-1 virus that infects an endosymbiotic Chlorella strain of the heliozoon Acanthocystis turfacea.</title>
        <authorList>
            <person name="Fitzgerald L.A."/>
            <person name="Graves M.V."/>
            <person name="Li X."/>
            <person name="Pfitzner A.J.P."/>
            <person name="Hartigan J."/>
            <person name="Van Etten J.L."/>
        </authorList>
    </citation>
    <scope>NUCLEOTIDE SEQUENCE [LARGE SCALE GENOMIC DNA]</scope>
    <source>
        <strain evidence="1 2">ATCV-1</strain>
    </source>
</reference>
<organism evidence="1 2">
    <name type="scientific">Chlorovirus heliozoae</name>
    <dbReference type="NCBI Taxonomy" id="322019"/>
    <lineage>
        <taxon>Viruses</taxon>
        <taxon>Varidnaviria</taxon>
        <taxon>Bamfordvirae</taxon>
        <taxon>Nucleocytoviricota</taxon>
        <taxon>Megaviricetes</taxon>
        <taxon>Algavirales</taxon>
        <taxon>Phycodnaviridae</taxon>
        <taxon>Chlorovirus</taxon>
    </lineage>
</organism>
<keyword evidence="2" id="KW-1185">Reference proteome</keyword>
<proteinExistence type="predicted"/>
<sequence>MTVHCGVFEHKKSIAVYYYSIAMNPVRAAATTTMNRIARVSGGQCQLHRLYKISFENGKSYIGQTKKLPHERAREHARKSSNCTMVAEQMQNQTPYRVDTIAVSGAHDIDTLEKLAIAIEGSLVSRGGLNITIGGPGVKKENEDYKKFADQVRMVHARMVRGHHVSYDTLFMKNDTLLSEEDFKALRKLVPLVTKTIERLEA</sequence>
<dbReference type="KEGG" id="vg:5470480"/>
<evidence type="ECO:0000313" key="2">
    <source>
        <dbReference type="Proteomes" id="UP000202420"/>
    </source>
</evidence>
<dbReference type="OrthoDB" id="14935at10239"/>
<accession>A7K9A0</accession>
<dbReference type="RefSeq" id="YP_001426971.1">
    <property type="nucleotide sequence ID" value="NC_008724.1"/>
</dbReference>